<keyword evidence="6 7" id="KW-0472">Membrane</keyword>
<dbReference type="GO" id="GO:0012505">
    <property type="term" value="C:endomembrane system"/>
    <property type="evidence" value="ECO:0007669"/>
    <property type="project" value="UniProtKB-SubCell"/>
</dbReference>
<evidence type="ECO:0000256" key="6">
    <source>
        <dbReference type="ARBA" id="ARBA00023136"/>
    </source>
</evidence>
<dbReference type="PANTHER" id="PTHR10981:SF0">
    <property type="entry name" value="BATTENIN"/>
    <property type="match status" value="1"/>
</dbReference>
<feature type="transmembrane region" description="Helical" evidence="7">
    <location>
        <begin position="266"/>
        <end position="283"/>
    </location>
</feature>
<comment type="similarity">
    <text evidence="2 7">Belongs to the battenin family.</text>
</comment>
<feature type="transmembrane region" description="Helical" evidence="7">
    <location>
        <begin position="320"/>
        <end position="341"/>
    </location>
</feature>
<evidence type="ECO:0008006" key="10">
    <source>
        <dbReference type="Google" id="ProtNLM"/>
    </source>
</evidence>
<evidence type="ECO:0000256" key="3">
    <source>
        <dbReference type="ARBA" id="ARBA00022448"/>
    </source>
</evidence>
<dbReference type="EMBL" id="CANTFM010002688">
    <property type="protein sequence ID" value="CAI5747296.1"/>
    <property type="molecule type" value="Genomic_DNA"/>
</dbReference>
<dbReference type="AlphaFoldDB" id="A0AAV0VDX2"/>
<dbReference type="InterPro" id="IPR036259">
    <property type="entry name" value="MFS_trans_sf"/>
</dbReference>
<comment type="subcellular location">
    <subcellularLocation>
        <location evidence="1">Endomembrane system</location>
        <topology evidence="1">Multi-pass membrane protein</topology>
    </subcellularLocation>
</comment>
<dbReference type="InterPro" id="IPR003492">
    <property type="entry name" value="Battenin_disease_Cln3"/>
</dbReference>
<gene>
    <name evidence="8" type="ORF">PDE001_LOCUS12209</name>
</gene>
<comment type="caution">
    <text evidence="8">The sequence shown here is derived from an EMBL/GenBank/DDBJ whole genome shotgun (WGS) entry which is preliminary data.</text>
</comment>
<evidence type="ECO:0000256" key="1">
    <source>
        <dbReference type="ARBA" id="ARBA00004127"/>
    </source>
</evidence>
<protein>
    <recommendedName>
        <fullName evidence="10">Battenin</fullName>
    </recommendedName>
</protein>
<dbReference type="PRINTS" id="PR01315">
    <property type="entry name" value="BATTENIN"/>
</dbReference>
<evidence type="ECO:0000256" key="2">
    <source>
        <dbReference type="ARBA" id="ARBA00007467"/>
    </source>
</evidence>
<dbReference type="GO" id="GO:0005773">
    <property type="term" value="C:vacuole"/>
    <property type="evidence" value="ECO:0007669"/>
    <property type="project" value="TreeGrafter"/>
</dbReference>
<evidence type="ECO:0000313" key="8">
    <source>
        <dbReference type="EMBL" id="CAI5747296.1"/>
    </source>
</evidence>
<organism evidence="8 9">
    <name type="scientific">Peronospora destructor</name>
    <dbReference type="NCBI Taxonomy" id="86335"/>
    <lineage>
        <taxon>Eukaryota</taxon>
        <taxon>Sar</taxon>
        <taxon>Stramenopiles</taxon>
        <taxon>Oomycota</taxon>
        <taxon>Peronosporomycetes</taxon>
        <taxon>Peronosporales</taxon>
        <taxon>Peronosporaceae</taxon>
        <taxon>Peronospora</taxon>
    </lineage>
</organism>
<evidence type="ECO:0000313" key="9">
    <source>
        <dbReference type="Proteomes" id="UP001162029"/>
    </source>
</evidence>
<feature type="transmembrane region" description="Helical" evidence="7">
    <location>
        <begin position="295"/>
        <end position="314"/>
    </location>
</feature>
<dbReference type="GO" id="GO:0016020">
    <property type="term" value="C:membrane"/>
    <property type="evidence" value="ECO:0007669"/>
    <property type="project" value="UniProtKB-UniRule"/>
</dbReference>
<name>A0AAV0VDX2_9STRA</name>
<dbReference type="PANTHER" id="PTHR10981">
    <property type="entry name" value="BATTENIN"/>
    <property type="match status" value="1"/>
</dbReference>
<dbReference type="GO" id="GO:0051453">
    <property type="term" value="P:regulation of intracellular pH"/>
    <property type="evidence" value="ECO:0007669"/>
    <property type="project" value="TreeGrafter"/>
</dbReference>
<feature type="transmembrane region" description="Helical" evidence="7">
    <location>
        <begin position="136"/>
        <end position="156"/>
    </location>
</feature>
<reference evidence="8" key="1">
    <citation type="submission" date="2022-12" db="EMBL/GenBank/DDBJ databases">
        <authorList>
            <person name="Webb A."/>
        </authorList>
    </citation>
    <scope>NUCLEOTIDE SEQUENCE</scope>
    <source>
        <strain evidence="8">Pd1</strain>
    </source>
</reference>
<evidence type="ECO:0000256" key="7">
    <source>
        <dbReference type="RuleBase" id="RU361113"/>
    </source>
</evidence>
<keyword evidence="4 7" id="KW-0812">Transmembrane</keyword>
<evidence type="ECO:0000256" key="5">
    <source>
        <dbReference type="ARBA" id="ARBA00022989"/>
    </source>
</evidence>
<feature type="transmembrane region" description="Helical" evidence="7">
    <location>
        <begin position="70"/>
        <end position="93"/>
    </location>
</feature>
<dbReference type="Pfam" id="PF02487">
    <property type="entry name" value="CLN3"/>
    <property type="match status" value="1"/>
</dbReference>
<keyword evidence="3" id="KW-0813">Transport</keyword>
<keyword evidence="5 7" id="KW-1133">Transmembrane helix</keyword>
<evidence type="ECO:0000256" key="4">
    <source>
        <dbReference type="ARBA" id="ARBA00022692"/>
    </source>
</evidence>
<feature type="transmembrane region" description="Helical" evidence="7">
    <location>
        <begin position="12"/>
        <end position="33"/>
    </location>
</feature>
<accession>A0AAV0VDX2</accession>
<proteinExistence type="inferred from homology"/>
<dbReference type="SUPFAM" id="SSF103473">
    <property type="entry name" value="MFS general substrate transporter"/>
    <property type="match status" value="1"/>
</dbReference>
<feature type="transmembrane region" description="Helical" evidence="7">
    <location>
        <begin position="105"/>
        <end position="130"/>
    </location>
</feature>
<dbReference type="Gene3D" id="1.20.1250.20">
    <property type="entry name" value="MFS general substrate transporter like domains"/>
    <property type="match status" value="1"/>
</dbReference>
<keyword evidence="9" id="KW-1185">Reference proteome</keyword>
<sequence length="400" mass="43810">MPKMTDPEPFRNLLAFWMLGFINNIGYVIMIAGAQEISAGGLVSYRQRTLAGAIWMFLSFVIVAKGKELLWLQLLGVAFSGLQSGMMEASFLAMSSFYASPVRCLTCWSSGTGLAGVGGYAWIAVFHFWGGLSFQSTLKLAIIFPVLYVLVFLFVLDRSKLLPARTCSYVPISESDGLAAAVVAVDHTKDQLKQIKKEMAWDKGTEEELSVHIDASRMRFKAKMKFILTLGPYVTPLTMVYWAEYTMQTGVWSAIGFPVESKEARASFYSSAGFAYQAGVFISRSSGVRFQATRLILYLMPALQMVLLGFFTVVAATHFWYNWGLMFVCFVVGLLGGGVYVNAYTLLSKEIPPSHVELALAAVSVGDTVGVMFADCAGLLLQGCLYSINHLPGASVHVTC</sequence>
<dbReference type="Proteomes" id="UP001162029">
    <property type="component" value="Unassembled WGS sequence"/>
</dbReference>
<feature type="transmembrane region" description="Helical" evidence="7">
    <location>
        <begin position="226"/>
        <end position="243"/>
    </location>
</feature>